<dbReference type="Proteomes" id="UP000282184">
    <property type="component" value="Unassembled WGS sequence"/>
</dbReference>
<organism evidence="2 3">
    <name type="scientific">Hymenobacter gummosus</name>
    <dbReference type="NCBI Taxonomy" id="1776032"/>
    <lineage>
        <taxon>Bacteria</taxon>
        <taxon>Pseudomonadati</taxon>
        <taxon>Bacteroidota</taxon>
        <taxon>Cytophagia</taxon>
        <taxon>Cytophagales</taxon>
        <taxon>Hymenobacteraceae</taxon>
        <taxon>Hymenobacter</taxon>
    </lineage>
</organism>
<keyword evidence="3" id="KW-1185">Reference proteome</keyword>
<evidence type="ECO:0000313" key="2">
    <source>
        <dbReference type="EMBL" id="RTQ50174.1"/>
    </source>
</evidence>
<dbReference type="RefSeq" id="WP_126693224.1">
    <property type="nucleotide sequence ID" value="NZ_RXOF01000005.1"/>
</dbReference>
<feature type="domain" description="VOC" evidence="1">
    <location>
        <begin position="12"/>
        <end position="153"/>
    </location>
</feature>
<sequence length="154" mass="16966">MQLVEKPLLTARYAHTNLTAEDWQALASFYERVFGCVPILPQRDYQDSALTTEPGTRRRGVHLRLPGYGDNGPTLEIFGYDPLTNRARTAPNRPGFGHIAFEVPDVAAARAVVLAEGGSALGDVATQMTPLGRSVTWAYVMDPECNIIELHAWQ</sequence>
<accession>A0A3S0QIH2</accession>
<comment type="caution">
    <text evidence="2">The sequence shown here is derived from an EMBL/GenBank/DDBJ whole genome shotgun (WGS) entry which is preliminary data.</text>
</comment>
<dbReference type="AlphaFoldDB" id="A0A3S0QIH2"/>
<proteinExistence type="predicted"/>
<name>A0A3S0QIH2_9BACT</name>
<evidence type="ECO:0000259" key="1">
    <source>
        <dbReference type="PROSITE" id="PS51819"/>
    </source>
</evidence>
<dbReference type="InterPro" id="IPR029068">
    <property type="entry name" value="Glyas_Bleomycin-R_OHBP_Dase"/>
</dbReference>
<dbReference type="Pfam" id="PF00903">
    <property type="entry name" value="Glyoxalase"/>
    <property type="match status" value="1"/>
</dbReference>
<dbReference type="InterPro" id="IPR004360">
    <property type="entry name" value="Glyas_Fos-R_dOase_dom"/>
</dbReference>
<dbReference type="SUPFAM" id="SSF54593">
    <property type="entry name" value="Glyoxalase/Bleomycin resistance protein/Dihydroxybiphenyl dioxygenase"/>
    <property type="match status" value="1"/>
</dbReference>
<dbReference type="Gene3D" id="3.10.180.10">
    <property type="entry name" value="2,3-Dihydroxybiphenyl 1,2-Dioxygenase, domain 1"/>
    <property type="match status" value="1"/>
</dbReference>
<dbReference type="InterPro" id="IPR037523">
    <property type="entry name" value="VOC_core"/>
</dbReference>
<reference evidence="2 3" key="1">
    <citation type="submission" date="2018-12" db="EMBL/GenBank/DDBJ databases">
        <title>Hymenobacter gummosus sp. nov., isolated from a spring.</title>
        <authorList>
            <person name="Nie L."/>
        </authorList>
    </citation>
    <scope>NUCLEOTIDE SEQUENCE [LARGE SCALE GENOMIC DNA]</scope>
    <source>
        <strain evidence="2 3">KCTC 52166</strain>
    </source>
</reference>
<protein>
    <submittedName>
        <fullName evidence="2">VOC family protein</fullName>
    </submittedName>
</protein>
<evidence type="ECO:0000313" key="3">
    <source>
        <dbReference type="Proteomes" id="UP000282184"/>
    </source>
</evidence>
<dbReference type="PROSITE" id="PS51819">
    <property type="entry name" value="VOC"/>
    <property type="match status" value="1"/>
</dbReference>
<gene>
    <name evidence="2" type="ORF">EJV47_11105</name>
</gene>
<dbReference type="EMBL" id="RXOF01000005">
    <property type="protein sequence ID" value="RTQ50174.1"/>
    <property type="molecule type" value="Genomic_DNA"/>
</dbReference>
<dbReference type="OrthoDB" id="9795618at2"/>